<keyword evidence="1" id="KW-0812">Transmembrane</keyword>
<feature type="transmembrane region" description="Helical" evidence="1">
    <location>
        <begin position="365"/>
        <end position="395"/>
    </location>
</feature>
<dbReference type="AlphaFoldDB" id="A0A7E5VHD2"/>
<organism evidence="2 3">
    <name type="scientific">Trichoplusia ni</name>
    <name type="common">Cabbage looper</name>
    <dbReference type="NCBI Taxonomy" id="7111"/>
    <lineage>
        <taxon>Eukaryota</taxon>
        <taxon>Metazoa</taxon>
        <taxon>Ecdysozoa</taxon>
        <taxon>Arthropoda</taxon>
        <taxon>Hexapoda</taxon>
        <taxon>Insecta</taxon>
        <taxon>Pterygota</taxon>
        <taxon>Neoptera</taxon>
        <taxon>Endopterygota</taxon>
        <taxon>Lepidoptera</taxon>
        <taxon>Glossata</taxon>
        <taxon>Ditrysia</taxon>
        <taxon>Noctuoidea</taxon>
        <taxon>Noctuidae</taxon>
        <taxon>Plusiinae</taxon>
        <taxon>Trichoplusia</taxon>
    </lineage>
</organism>
<dbReference type="Proteomes" id="UP000322000">
    <property type="component" value="Chromosome 5"/>
</dbReference>
<dbReference type="RefSeq" id="XP_026727710.1">
    <property type="nucleotide sequence ID" value="XM_026871909.1"/>
</dbReference>
<evidence type="ECO:0000256" key="1">
    <source>
        <dbReference type="SAM" id="Phobius"/>
    </source>
</evidence>
<feature type="transmembrane region" description="Helical" evidence="1">
    <location>
        <begin position="175"/>
        <end position="194"/>
    </location>
</feature>
<keyword evidence="1" id="KW-1133">Transmembrane helix</keyword>
<protein>
    <submittedName>
        <fullName evidence="3">Uncharacterized protein LOC113493877</fullName>
    </submittedName>
</protein>
<proteinExistence type="predicted"/>
<feature type="transmembrane region" description="Helical" evidence="1">
    <location>
        <begin position="250"/>
        <end position="273"/>
    </location>
</feature>
<keyword evidence="2" id="KW-1185">Reference proteome</keyword>
<name>A0A7E5VHD2_TRINI</name>
<feature type="transmembrane region" description="Helical" evidence="1">
    <location>
        <begin position="147"/>
        <end position="169"/>
    </location>
</feature>
<reference evidence="3" key="1">
    <citation type="submission" date="2025-08" db="UniProtKB">
        <authorList>
            <consortium name="RefSeq"/>
        </authorList>
    </citation>
    <scope>IDENTIFICATION</scope>
</reference>
<keyword evidence="1" id="KW-0472">Membrane</keyword>
<accession>A0A7E5VHD2</accession>
<feature type="transmembrane region" description="Helical" evidence="1">
    <location>
        <begin position="61"/>
        <end position="81"/>
    </location>
</feature>
<dbReference type="OrthoDB" id="7490805at2759"/>
<sequence length="396" mass="45739">MSINIKGSRLRLTNYRVEILLNNVIDKDLQKMLLPLNIIQCLTFCPKYQIRDNFITSNCRALNVVSLLGTLVFTGILVIRASLAFESYVPPAFFISQIVDSGSYFVGYIINFIVSIKYSEHNVKWVLAIQDVHRSLNDESQFKSITIWTWIVSIFVTSAYIVYFIYFQIKVSTTTVNIGTLILSVFDFNIVYAIKLIKFLKSKVVLWNIEVVKTLELKNYDTKEYNDKMFEVIVKIFDCYKLFKVSFNHLILYFILNVFTHTLLYTGLVLLIIDDKNPKEFIPNATLSAVSIYMWLAKGILLQVILTQECEKFYKAIENVQDTCAIVFKSGCSGSTGIFFFVDDMKRLCKNVQRLHRASFSKIQLFGLFQVDAVLIVQMISVITNYVIVMLQFIFL</sequence>
<evidence type="ECO:0000313" key="3">
    <source>
        <dbReference type="RefSeq" id="XP_026727710.1"/>
    </source>
</evidence>
<gene>
    <name evidence="3" type="primary">LOC113493877</name>
</gene>
<feature type="transmembrane region" description="Helical" evidence="1">
    <location>
        <begin position="93"/>
        <end position="114"/>
    </location>
</feature>
<dbReference type="InParanoid" id="A0A7E5VHD2"/>
<evidence type="ECO:0000313" key="2">
    <source>
        <dbReference type="Proteomes" id="UP000322000"/>
    </source>
</evidence>
<dbReference type="GeneID" id="113493877"/>
<feature type="transmembrane region" description="Helical" evidence="1">
    <location>
        <begin position="285"/>
        <end position="306"/>
    </location>
</feature>
<dbReference type="KEGG" id="tnl:113493877"/>